<evidence type="ECO:0000256" key="1">
    <source>
        <dbReference type="ARBA" id="ARBA00002536"/>
    </source>
</evidence>
<dbReference type="RefSeq" id="WP_111492715.1">
    <property type="nucleotide sequence ID" value="NZ_CP031264.1"/>
</dbReference>
<comment type="subcellular location">
    <subcellularLocation>
        <location evidence="2">Cell membrane</location>
        <topology evidence="2">Multi-pass membrane protein</topology>
    </subcellularLocation>
</comment>
<feature type="transmembrane region" description="Helical" evidence="13">
    <location>
        <begin position="84"/>
        <end position="107"/>
    </location>
</feature>
<evidence type="ECO:0000256" key="8">
    <source>
        <dbReference type="ARBA" id="ARBA00022989"/>
    </source>
</evidence>
<evidence type="ECO:0000313" key="15">
    <source>
        <dbReference type="Proteomes" id="UP000249340"/>
    </source>
</evidence>
<keyword evidence="7" id="KW-1278">Translocase</keyword>
<evidence type="ECO:0000256" key="6">
    <source>
        <dbReference type="ARBA" id="ARBA00022692"/>
    </source>
</evidence>
<dbReference type="EMBL" id="CP031264">
    <property type="protein sequence ID" value="AXI80807.1"/>
    <property type="molecule type" value="Genomic_DNA"/>
</dbReference>
<sequence>MRGEALLFTGVSAFFAVTAGSYGWFSHEPAGTAALIVSFLMSGLVAFFLWVQYQRRGRRPQDRTDAEVAETAGPLDFFPPRSSYPVLCAVGATLLALGVVFGLWLFLIGLGTTAAGVAGFVFQFNGRTA</sequence>
<keyword evidence="15" id="KW-1185">Reference proteome</keyword>
<name>A0A345T4A2_9ACTN</name>
<evidence type="ECO:0000256" key="2">
    <source>
        <dbReference type="ARBA" id="ARBA00004651"/>
    </source>
</evidence>
<evidence type="ECO:0000256" key="12">
    <source>
        <dbReference type="ARBA" id="ARBA00047816"/>
    </source>
</evidence>
<dbReference type="GO" id="GO:0004129">
    <property type="term" value="F:cytochrome-c oxidase activity"/>
    <property type="evidence" value="ECO:0007669"/>
    <property type="project" value="UniProtKB-EC"/>
</dbReference>
<organism evidence="14 15">
    <name type="scientific">Peterkaempfera bronchialis</name>
    <dbReference type="NCBI Taxonomy" id="2126346"/>
    <lineage>
        <taxon>Bacteria</taxon>
        <taxon>Bacillati</taxon>
        <taxon>Actinomycetota</taxon>
        <taxon>Actinomycetes</taxon>
        <taxon>Kitasatosporales</taxon>
        <taxon>Streptomycetaceae</taxon>
        <taxon>Peterkaempfera</taxon>
    </lineage>
</organism>
<evidence type="ECO:0000256" key="5">
    <source>
        <dbReference type="ARBA" id="ARBA00022475"/>
    </source>
</evidence>
<reference evidence="15" key="1">
    <citation type="submission" date="2018-07" db="EMBL/GenBank/DDBJ databases">
        <title>Streptacidiphilus bronchialis DSM 106435 chromosome.</title>
        <authorList>
            <person name="Batra D."/>
            <person name="Gulvik C.A."/>
        </authorList>
    </citation>
    <scope>NUCLEOTIDE SEQUENCE [LARGE SCALE GENOMIC DNA]</scope>
    <source>
        <strain evidence="15">DSM 106435</strain>
    </source>
</reference>
<evidence type="ECO:0000256" key="13">
    <source>
        <dbReference type="SAM" id="Phobius"/>
    </source>
</evidence>
<comment type="function">
    <text evidence="1">Part of cytochrome c oxidase, its function is unknown.</text>
</comment>
<evidence type="ECO:0000256" key="10">
    <source>
        <dbReference type="ARBA" id="ARBA00031366"/>
    </source>
</evidence>
<gene>
    <name evidence="14" type="ORF">C7M71_028940</name>
</gene>
<comment type="catalytic activity">
    <reaction evidence="12">
        <text>4 Fe(II)-[cytochrome c] + O2 + 8 H(+)(in) = 4 Fe(III)-[cytochrome c] + 2 H2O + 4 H(+)(out)</text>
        <dbReference type="Rhea" id="RHEA:11436"/>
        <dbReference type="Rhea" id="RHEA-COMP:10350"/>
        <dbReference type="Rhea" id="RHEA-COMP:14399"/>
        <dbReference type="ChEBI" id="CHEBI:15377"/>
        <dbReference type="ChEBI" id="CHEBI:15378"/>
        <dbReference type="ChEBI" id="CHEBI:15379"/>
        <dbReference type="ChEBI" id="CHEBI:29033"/>
        <dbReference type="ChEBI" id="CHEBI:29034"/>
        <dbReference type="EC" id="7.1.1.9"/>
    </reaction>
</comment>
<dbReference type="OrthoDB" id="5244617at2"/>
<evidence type="ECO:0000256" key="11">
    <source>
        <dbReference type="ARBA" id="ARBA00031401"/>
    </source>
</evidence>
<keyword evidence="6 13" id="KW-0812">Transmembrane</keyword>
<evidence type="ECO:0000313" key="14">
    <source>
        <dbReference type="EMBL" id="AXI80807.1"/>
    </source>
</evidence>
<keyword evidence="9 13" id="KW-0472">Membrane</keyword>
<protein>
    <recommendedName>
        <fullName evidence="4">cytochrome-c oxidase</fullName>
        <ecNumber evidence="4">7.1.1.9</ecNumber>
    </recommendedName>
    <alternativeName>
        <fullName evidence="11">Cytochrome aa3 subunit 4</fullName>
    </alternativeName>
    <alternativeName>
        <fullName evidence="10">Cytochrome c oxidase polypeptide IV</fullName>
    </alternativeName>
</protein>
<keyword evidence="8 13" id="KW-1133">Transmembrane helix</keyword>
<dbReference type="Proteomes" id="UP000249340">
    <property type="component" value="Chromosome"/>
</dbReference>
<dbReference type="AlphaFoldDB" id="A0A345T4A2"/>
<dbReference type="Pfam" id="PF12270">
    <property type="entry name" value="Cyt_c_ox_IV"/>
    <property type="match status" value="1"/>
</dbReference>
<dbReference type="KEGG" id="stri:C7M71_028940"/>
<dbReference type="GO" id="GO:0005886">
    <property type="term" value="C:plasma membrane"/>
    <property type="evidence" value="ECO:0007669"/>
    <property type="project" value="UniProtKB-SubCell"/>
</dbReference>
<accession>A0A345T4A2</accession>
<evidence type="ECO:0000256" key="3">
    <source>
        <dbReference type="ARBA" id="ARBA00006870"/>
    </source>
</evidence>
<evidence type="ECO:0000256" key="9">
    <source>
        <dbReference type="ARBA" id="ARBA00023136"/>
    </source>
</evidence>
<dbReference type="GO" id="GO:0022900">
    <property type="term" value="P:electron transport chain"/>
    <property type="evidence" value="ECO:0007669"/>
    <property type="project" value="InterPro"/>
</dbReference>
<proteinExistence type="inferred from homology"/>
<feature type="transmembrane region" description="Helical" evidence="13">
    <location>
        <begin position="29"/>
        <end position="51"/>
    </location>
</feature>
<dbReference type="EC" id="7.1.1.9" evidence="4"/>
<evidence type="ECO:0000256" key="4">
    <source>
        <dbReference type="ARBA" id="ARBA00012949"/>
    </source>
</evidence>
<evidence type="ECO:0000256" key="7">
    <source>
        <dbReference type="ARBA" id="ARBA00022967"/>
    </source>
</evidence>
<keyword evidence="5" id="KW-1003">Cell membrane</keyword>
<comment type="similarity">
    <text evidence="3">Belongs to the cytochrome c oxidase bacterial subunit CtaF family.</text>
</comment>
<dbReference type="InterPro" id="IPR021050">
    <property type="entry name" value="Cyt_c_oxidase_su4_actinobac"/>
</dbReference>
<dbReference type="PIRSF" id="PIRSF017385">
    <property type="entry name" value="CtaF"/>
    <property type="match status" value="1"/>
</dbReference>